<protein>
    <submittedName>
        <fullName evidence="2">Uncharacterized protein</fullName>
    </submittedName>
</protein>
<keyword evidence="1" id="KW-0812">Transmembrane</keyword>
<proteinExistence type="predicted"/>
<evidence type="ECO:0000313" key="2">
    <source>
        <dbReference type="EMBL" id="KKK95876.1"/>
    </source>
</evidence>
<accession>A0A0F9CGR5</accession>
<dbReference type="AlphaFoldDB" id="A0A0F9CGR5"/>
<dbReference type="EMBL" id="LAZR01046718">
    <property type="protein sequence ID" value="KKK95876.1"/>
    <property type="molecule type" value="Genomic_DNA"/>
</dbReference>
<reference evidence="2" key="1">
    <citation type="journal article" date="2015" name="Nature">
        <title>Complex archaea that bridge the gap between prokaryotes and eukaryotes.</title>
        <authorList>
            <person name="Spang A."/>
            <person name="Saw J.H."/>
            <person name="Jorgensen S.L."/>
            <person name="Zaremba-Niedzwiedzka K."/>
            <person name="Martijn J."/>
            <person name="Lind A.E."/>
            <person name="van Eijk R."/>
            <person name="Schleper C."/>
            <person name="Guy L."/>
            <person name="Ettema T.J."/>
        </authorList>
    </citation>
    <scope>NUCLEOTIDE SEQUENCE</scope>
</reference>
<comment type="caution">
    <text evidence="2">The sequence shown here is derived from an EMBL/GenBank/DDBJ whole genome shotgun (WGS) entry which is preliminary data.</text>
</comment>
<sequence>MCCIRVKLPGGDIGQLVGAVQHPVTNESPLLLSAPNNQVKPQVTLVLMGVVVVGTAIILAPLANMVPVVDAGTAIMGGEGDEESDG</sequence>
<organism evidence="2">
    <name type="scientific">marine sediment metagenome</name>
    <dbReference type="NCBI Taxonomy" id="412755"/>
    <lineage>
        <taxon>unclassified sequences</taxon>
        <taxon>metagenomes</taxon>
        <taxon>ecological metagenomes</taxon>
    </lineage>
</organism>
<keyword evidence="1" id="KW-1133">Transmembrane helix</keyword>
<feature type="transmembrane region" description="Helical" evidence="1">
    <location>
        <begin position="43"/>
        <end position="63"/>
    </location>
</feature>
<name>A0A0F9CGR5_9ZZZZ</name>
<evidence type="ECO:0000256" key="1">
    <source>
        <dbReference type="SAM" id="Phobius"/>
    </source>
</evidence>
<keyword evidence="1" id="KW-0472">Membrane</keyword>
<gene>
    <name evidence="2" type="ORF">LCGC14_2668430</name>
</gene>